<gene>
    <name evidence="3" type="ORF">PR048_023466</name>
</gene>
<dbReference type="Proteomes" id="UP001159363">
    <property type="component" value="Chromosome 8"/>
</dbReference>
<protein>
    <recommendedName>
        <fullName evidence="2">Mutator-like transposase domain-containing protein</fullName>
    </recommendedName>
</protein>
<keyword evidence="1" id="KW-0472">Membrane</keyword>
<organism evidence="3 4">
    <name type="scientific">Dryococelus australis</name>
    <dbReference type="NCBI Taxonomy" id="614101"/>
    <lineage>
        <taxon>Eukaryota</taxon>
        <taxon>Metazoa</taxon>
        <taxon>Ecdysozoa</taxon>
        <taxon>Arthropoda</taxon>
        <taxon>Hexapoda</taxon>
        <taxon>Insecta</taxon>
        <taxon>Pterygota</taxon>
        <taxon>Neoptera</taxon>
        <taxon>Polyneoptera</taxon>
        <taxon>Phasmatodea</taxon>
        <taxon>Verophasmatodea</taxon>
        <taxon>Anareolatae</taxon>
        <taxon>Phasmatidae</taxon>
        <taxon>Eurycanthinae</taxon>
        <taxon>Dryococelus</taxon>
    </lineage>
</organism>
<evidence type="ECO:0000256" key="1">
    <source>
        <dbReference type="SAM" id="Phobius"/>
    </source>
</evidence>
<dbReference type="Pfam" id="PF20700">
    <property type="entry name" value="Mutator"/>
    <property type="match status" value="1"/>
</dbReference>
<reference evidence="3 4" key="1">
    <citation type="submission" date="2023-02" db="EMBL/GenBank/DDBJ databases">
        <title>LHISI_Scaffold_Assembly.</title>
        <authorList>
            <person name="Stuart O.P."/>
            <person name="Cleave R."/>
            <person name="Magrath M.J.L."/>
            <person name="Mikheyev A.S."/>
        </authorList>
    </citation>
    <scope>NUCLEOTIDE SEQUENCE [LARGE SCALE GENOMIC DNA]</scope>
    <source>
        <strain evidence="3">Daus_M_001</strain>
        <tissue evidence="3">Leg muscle</tissue>
    </source>
</reference>
<proteinExistence type="predicted"/>
<keyword evidence="1" id="KW-0812">Transmembrane</keyword>
<evidence type="ECO:0000313" key="3">
    <source>
        <dbReference type="EMBL" id="KAJ8875570.1"/>
    </source>
</evidence>
<sequence length="139" mass="15450">MQTAGEEEAALATQAGDLDDDGIPVIAVVTDGAWRRRSYGTNYNALSGVLYFISTVSVLLFTACTIGTKIKMFLFTSTRNSYCCIYDRASSKGESINSHVCYKNYKKSSTAMDADIIVERFRNIIGMHNLKYNKLIGKY</sequence>
<evidence type="ECO:0000313" key="4">
    <source>
        <dbReference type="Proteomes" id="UP001159363"/>
    </source>
</evidence>
<dbReference type="InterPro" id="IPR049012">
    <property type="entry name" value="Mutator_transp_dom"/>
</dbReference>
<feature type="transmembrane region" description="Helical" evidence="1">
    <location>
        <begin position="49"/>
        <end position="70"/>
    </location>
</feature>
<evidence type="ECO:0000259" key="2">
    <source>
        <dbReference type="Pfam" id="PF20700"/>
    </source>
</evidence>
<keyword evidence="1" id="KW-1133">Transmembrane helix</keyword>
<dbReference type="EMBL" id="JARBHB010000009">
    <property type="protein sequence ID" value="KAJ8875570.1"/>
    <property type="molecule type" value="Genomic_DNA"/>
</dbReference>
<keyword evidence="4" id="KW-1185">Reference proteome</keyword>
<comment type="caution">
    <text evidence="3">The sequence shown here is derived from an EMBL/GenBank/DDBJ whole genome shotgun (WGS) entry which is preliminary data.</text>
</comment>
<feature type="domain" description="Mutator-like transposase" evidence="2">
    <location>
        <begin position="1"/>
        <end position="137"/>
    </location>
</feature>
<accession>A0ABQ9GU62</accession>
<name>A0ABQ9GU62_9NEOP</name>